<reference evidence="2" key="1">
    <citation type="submission" date="2017-07" db="EMBL/GenBank/DDBJ databases">
        <title>Taro Niue Genome Assembly and Annotation.</title>
        <authorList>
            <person name="Atibalentja N."/>
            <person name="Keating K."/>
            <person name="Fields C.J."/>
        </authorList>
    </citation>
    <scope>NUCLEOTIDE SEQUENCE</scope>
    <source>
        <strain evidence="2">Niue_2</strain>
        <tissue evidence="2">Leaf</tissue>
    </source>
</reference>
<evidence type="ECO:0000313" key="3">
    <source>
        <dbReference type="Proteomes" id="UP000652761"/>
    </source>
</evidence>
<proteinExistence type="predicted"/>
<dbReference type="Proteomes" id="UP000652761">
    <property type="component" value="Unassembled WGS sequence"/>
</dbReference>
<comment type="caution">
    <text evidence="2">The sequence shown here is derived from an EMBL/GenBank/DDBJ whole genome shotgun (WGS) entry which is preliminary data.</text>
</comment>
<evidence type="ECO:0000256" key="1">
    <source>
        <dbReference type="SAM" id="MobiDB-lite"/>
    </source>
</evidence>
<feature type="region of interest" description="Disordered" evidence="1">
    <location>
        <begin position="44"/>
        <end position="64"/>
    </location>
</feature>
<name>A0A843UPW7_COLES</name>
<feature type="compositionally biased region" description="Polar residues" evidence="1">
    <location>
        <begin position="49"/>
        <end position="64"/>
    </location>
</feature>
<sequence length="64" mass="7606">MLVYTRYCPTERYRSPFIICYCVFRYKVIKHHDAFVVCPVGEQRRKKSLSPNTNSPTHSYDLSC</sequence>
<accession>A0A843UPW7</accession>
<dbReference type="EMBL" id="NMUH01000594">
    <property type="protein sequence ID" value="MQL81889.1"/>
    <property type="molecule type" value="Genomic_DNA"/>
</dbReference>
<evidence type="ECO:0000313" key="2">
    <source>
        <dbReference type="EMBL" id="MQL81889.1"/>
    </source>
</evidence>
<gene>
    <name evidence="2" type="ORF">Taro_014335</name>
</gene>
<protein>
    <submittedName>
        <fullName evidence="2">Uncharacterized protein</fullName>
    </submittedName>
</protein>
<organism evidence="2 3">
    <name type="scientific">Colocasia esculenta</name>
    <name type="common">Wild taro</name>
    <name type="synonym">Arum esculentum</name>
    <dbReference type="NCBI Taxonomy" id="4460"/>
    <lineage>
        <taxon>Eukaryota</taxon>
        <taxon>Viridiplantae</taxon>
        <taxon>Streptophyta</taxon>
        <taxon>Embryophyta</taxon>
        <taxon>Tracheophyta</taxon>
        <taxon>Spermatophyta</taxon>
        <taxon>Magnoliopsida</taxon>
        <taxon>Liliopsida</taxon>
        <taxon>Araceae</taxon>
        <taxon>Aroideae</taxon>
        <taxon>Colocasieae</taxon>
        <taxon>Colocasia</taxon>
    </lineage>
</organism>
<keyword evidence="3" id="KW-1185">Reference proteome</keyword>
<dbReference type="AlphaFoldDB" id="A0A843UPW7"/>